<comment type="caution">
    <text evidence="2">The sequence shown here is derived from an EMBL/GenBank/DDBJ whole genome shotgun (WGS) entry which is preliminary data.</text>
</comment>
<evidence type="ECO:0000256" key="1">
    <source>
        <dbReference type="SAM" id="MobiDB-lite"/>
    </source>
</evidence>
<proteinExistence type="predicted"/>
<sequence>MIIMKSQLLLVGLAGAVLPLISCEPKSPAEDKADEVGDRVEEAVDDASDAVHTAE</sequence>
<feature type="compositionally biased region" description="Basic and acidic residues" evidence="1">
    <location>
        <begin position="27"/>
        <end position="42"/>
    </location>
</feature>
<gene>
    <name evidence="2" type="ORF">Hsar01_00557</name>
</gene>
<evidence type="ECO:0000313" key="2">
    <source>
        <dbReference type="EMBL" id="GAA5481348.1"/>
    </source>
</evidence>
<name>A0ABP9UI65_9BACT</name>
<protein>
    <submittedName>
        <fullName evidence="2">Uncharacterized protein</fullName>
    </submittedName>
</protein>
<feature type="region of interest" description="Disordered" evidence="1">
    <location>
        <begin position="25"/>
        <end position="55"/>
    </location>
</feature>
<organism evidence="2 3">
    <name type="scientific">Haloferula sargassicola</name>
    <dbReference type="NCBI Taxonomy" id="490096"/>
    <lineage>
        <taxon>Bacteria</taxon>
        <taxon>Pseudomonadati</taxon>
        <taxon>Verrucomicrobiota</taxon>
        <taxon>Verrucomicrobiia</taxon>
        <taxon>Verrucomicrobiales</taxon>
        <taxon>Verrucomicrobiaceae</taxon>
        <taxon>Haloferula</taxon>
    </lineage>
</organism>
<accession>A0ABP9UI65</accession>
<evidence type="ECO:0000313" key="3">
    <source>
        <dbReference type="Proteomes" id="UP001476282"/>
    </source>
</evidence>
<reference evidence="2 3" key="1">
    <citation type="submission" date="2024-02" db="EMBL/GenBank/DDBJ databases">
        <title>Haloferula sargassicola NBRC 104335.</title>
        <authorList>
            <person name="Ichikawa N."/>
            <person name="Katano-Makiyama Y."/>
            <person name="Hidaka K."/>
        </authorList>
    </citation>
    <scope>NUCLEOTIDE SEQUENCE [LARGE SCALE GENOMIC DNA]</scope>
    <source>
        <strain evidence="2 3">NBRC 104335</strain>
    </source>
</reference>
<keyword evidence="3" id="KW-1185">Reference proteome</keyword>
<dbReference type="Proteomes" id="UP001476282">
    <property type="component" value="Unassembled WGS sequence"/>
</dbReference>
<dbReference type="EMBL" id="BAABRI010000002">
    <property type="protein sequence ID" value="GAA5481348.1"/>
    <property type="molecule type" value="Genomic_DNA"/>
</dbReference>